<proteinExistence type="predicted"/>
<dbReference type="OrthoDB" id="8781114at2"/>
<evidence type="ECO:0008006" key="3">
    <source>
        <dbReference type="Google" id="ProtNLM"/>
    </source>
</evidence>
<name>A0A0F0LVA7_9MICO</name>
<accession>A0A0F0LVA7</accession>
<organism evidence="1 2">
    <name type="scientific">Microbacterium ginsengisoli</name>
    <dbReference type="NCBI Taxonomy" id="400772"/>
    <lineage>
        <taxon>Bacteria</taxon>
        <taxon>Bacillati</taxon>
        <taxon>Actinomycetota</taxon>
        <taxon>Actinomycetes</taxon>
        <taxon>Micrococcales</taxon>
        <taxon>Microbacteriaceae</taxon>
        <taxon>Microbacterium</taxon>
    </lineage>
</organism>
<dbReference type="PATRIC" id="fig|400772.4.peg.1198"/>
<dbReference type="Gene3D" id="3.40.50.150">
    <property type="entry name" value="Vaccinia Virus protein VP39"/>
    <property type="match status" value="1"/>
</dbReference>
<gene>
    <name evidence="1" type="ORF">RR49_01175</name>
</gene>
<dbReference type="EMBL" id="JYIY01000069">
    <property type="protein sequence ID" value="KJL37063.1"/>
    <property type="molecule type" value="Genomic_DNA"/>
</dbReference>
<evidence type="ECO:0000313" key="2">
    <source>
        <dbReference type="Proteomes" id="UP000033451"/>
    </source>
</evidence>
<dbReference type="STRING" id="400772.RR49_01175"/>
<dbReference type="AlphaFoldDB" id="A0A0F0LVA7"/>
<dbReference type="RefSeq" id="WP_048809168.1">
    <property type="nucleotide sequence ID" value="NZ_JYIY01000069.1"/>
</dbReference>
<evidence type="ECO:0000313" key="1">
    <source>
        <dbReference type="EMBL" id="KJL37063.1"/>
    </source>
</evidence>
<dbReference type="Proteomes" id="UP000033451">
    <property type="component" value="Unassembled WGS sequence"/>
</dbReference>
<dbReference type="InterPro" id="IPR029063">
    <property type="entry name" value="SAM-dependent_MTases_sf"/>
</dbReference>
<sequence length="169" mass="19076">MPEPLVLDPASGSRMMYFDKADDRVLFGDIRNESHVLCDGRALNIEPDMEMDFRALPFEDGAFRVVVFDPPHLVRVGDNAWMGKKYGRLDPLNWRTDLAEGFAECFRVLADDGVLIFKWNETQIPVSQILALTPYRPLVGHKSGKTARTHWVTFIKTPLPTDRGSDVAG</sequence>
<comment type="caution">
    <text evidence="1">The sequence shown here is derived from an EMBL/GenBank/DDBJ whole genome shotgun (WGS) entry which is preliminary data.</text>
</comment>
<keyword evidence="2" id="KW-1185">Reference proteome</keyword>
<reference evidence="1 2" key="1">
    <citation type="submission" date="2015-02" db="EMBL/GenBank/DDBJ databases">
        <title>Draft genome sequences of ten Microbacterium spp. with emphasis on heavy metal contaminated environments.</title>
        <authorList>
            <person name="Corretto E."/>
        </authorList>
    </citation>
    <scope>NUCLEOTIDE SEQUENCE [LARGE SCALE GENOMIC DNA]</scope>
    <source>
        <strain evidence="1 2">DSM 18659</strain>
    </source>
</reference>
<dbReference type="REBASE" id="115037">
    <property type="entry name" value="M.Msp18659ORF1175P"/>
</dbReference>
<dbReference type="SUPFAM" id="SSF53335">
    <property type="entry name" value="S-adenosyl-L-methionine-dependent methyltransferases"/>
    <property type="match status" value="1"/>
</dbReference>
<protein>
    <recommendedName>
        <fullName evidence="3">SAM-dependent methyltransferase</fullName>
    </recommendedName>
</protein>